<evidence type="ECO:0000256" key="7">
    <source>
        <dbReference type="RuleBase" id="RU363032"/>
    </source>
</evidence>
<feature type="transmembrane region" description="Helical" evidence="7">
    <location>
        <begin position="12"/>
        <end position="30"/>
    </location>
</feature>
<keyword evidence="3" id="KW-1003">Cell membrane</keyword>
<evidence type="ECO:0000256" key="5">
    <source>
        <dbReference type="ARBA" id="ARBA00022989"/>
    </source>
</evidence>
<gene>
    <name evidence="9" type="ORF">ISU02_21505</name>
</gene>
<evidence type="ECO:0000256" key="1">
    <source>
        <dbReference type="ARBA" id="ARBA00004651"/>
    </source>
</evidence>
<keyword evidence="4 7" id="KW-0812">Transmembrane</keyword>
<dbReference type="PANTHER" id="PTHR30465:SF0">
    <property type="entry name" value="OLIGOPEPTIDE TRANSPORT SYSTEM PERMEASE PROTEIN APPB"/>
    <property type="match status" value="1"/>
</dbReference>
<evidence type="ECO:0000313" key="10">
    <source>
        <dbReference type="Proteomes" id="UP000614200"/>
    </source>
</evidence>
<proteinExistence type="inferred from homology"/>
<evidence type="ECO:0000256" key="3">
    <source>
        <dbReference type="ARBA" id="ARBA00022475"/>
    </source>
</evidence>
<dbReference type="CDD" id="cd06261">
    <property type="entry name" value="TM_PBP2"/>
    <property type="match status" value="1"/>
</dbReference>
<keyword evidence="2 7" id="KW-0813">Transport</keyword>
<comment type="similarity">
    <text evidence="7">Belongs to the binding-protein-dependent transport system permease family.</text>
</comment>
<dbReference type="InterPro" id="IPR045621">
    <property type="entry name" value="BPD_transp_1_N"/>
</dbReference>
<feature type="transmembrane region" description="Helical" evidence="7">
    <location>
        <begin position="130"/>
        <end position="157"/>
    </location>
</feature>
<accession>A0ABR9ZYZ2</accession>
<feature type="transmembrane region" description="Helical" evidence="7">
    <location>
        <begin position="95"/>
        <end position="118"/>
    </location>
</feature>
<evidence type="ECO:0000256" key="4">
    <source>
        <dbReference type="ARBA" id="ARBA00022692"/>
    </source>
</evidence>
<dbReference type="Gene3D" id="1.10.3720.10">
    <property type="entry name" value="MetI-like"/>
    <property type="match status" value="1"/>
</dbReference>
<keyword evidence="6 7" id="KW-0472">Membrane</keyword>
<feature type="transmembrane region" description="Helical" evidence="7">
    <location>
        <begin position="184"/>
        <end position="206"/>
    </location>
</feature>
<dbReference type="SUPFAM" id="SSF161098">
    <property type="entry name" value="MetI-like"/>
    <property type="match status" value="1"/>
</dbReference>
<comment type="caution">
    <text evidence="9">The sequence shown here is derived from an EMBL/GenBank/DDBJ whole genome shotgun (WGS) entry which is preliminary data.</text>
</comment>
<dbReference type="RefSeq" id="WP_194703920.1">
    <property type="nucleotide sequence ID" value="NZ_JADKNH010000019.1"/>
</dbReference>
<dbReference type="PANTHER" id="PTHR30465">
    <property type="entry name" value="INNER MEMBRANE ABC TRANSPORTER"/>
    <property type="match status" value="1"/>
</dbReference>
<sequence length="321" mass="36039">MRNYLLKRVLQIMPVLFGITIITFFIIHTAPGDPTSKMMDPRMTVAEKMRLKEKFGIDKPIIVQYVDWISEVVKGNLGYSWKFQRPVAEVMGERLLATFYLAAVSLLLALLIGIPSGVISATRQYTKLDYFFTIFALVGISIPSFFFALLLIKYFAIDNSIFPISGMRTIEASSWPIGAQIKDIIAHTVLPAIVLGLGSTASFMRYTRSSMLEVIRQDYIRTAHSKGLSERVIIYRHALRNALIPIITLLGFWIPGLFSGALIVEQVFAWPGMGLLGYQAIGDRDYPLLMGVNLFLSFLTLTGNLCADLFYGLADPRIKYD</sequence>
<keyword evidence="10" id="KW-1185">Reference proteome</keyword>
<evidence type="ECO:0000256" key="2">
    <source>
        <dbReference type="ARBA" id="ARBA00022448"/>
    </source>
</evidence>
<keyword evidence="5 7" id="KW-1133">Transmembrane helix</keyword>
<dbReference type="EMBL" id="JADKNH010000019">
    <property type="protein sequence ID" value="MBF4695680.1"/>
    <property type="molecule type" value="Genomic_DNA"/>
</dbReference>
<dbReference type="PROSITE" id="PS50928">
    <property type="entry name" value="ABC_TM1"/>
    <property type="match status" value="1"/>
</dbReference>
<evidence type="ECO:0000256" key="6">
    <source>
        <dbReference type="ARBA" id="ARBA00023136"/>
    </source>
</evidence>
<feature type="transmembrane region" description="Helical" evidence="7">
    <location>
        <begin position="288"/>
        <end position="311"/>
    </location>
</feature>
<organism evidence="9 10">
    <name type="scientific">Fusibacter ferrireducens</name>
    <dbReference type="NCBI Taxonomy" id="2785058"/>
    <lineage>
        <taxon>Bacteria</taxon>
        <taxon>Bacillati</taxon>
        <taxon>Bacillota</taxon>
        <taxon>Clostridia</taxon>
        <taxon>Eubacteriales</taxon>
        <taxon>Eubacteriales Family XII. Incertae Sedis</taxon>
        <taxon>Fusibacter</taxon>
    </lineage>
</organism>
<dbReference type="Proteomes" id="UP000614200">
    <property type="component" value="Unassembled WGS sequence"/>
</dbReference>
<dbReference type="Pfam" id="PF00528">
    <property type="entry name" value="BPD_transp_1"/>
    <property type="match status" value="1"/>
</dbReference>
<comment type="subcellular location">
    <subcellularLocation>
        <location evidence="1 7">Cell membrane</location>
        <topology evidence="1 7">Multi-pass membrane protein</topology>
    </subcellularLocation>
</comment>
<evidence type="ECO:0000259" key="8">
    <source>
        <dbReference type="PROSITE" id="PS50928"/>
    </source>
</evidence>
<feature type="transmembrane region" description="Helical" evidence="7">
    <location>
        <begin position="243"/>
        <end position="268"/>
    </location>
</feature>
<dbReference type="InterPro" id="IPR035906">
    <property type="entry name" value="MetI-like_sf"/>
</dbReference>
<feature type="domain" description="ABC transmembrane type-1" evidence="8">
    <location>
        <begin position="95"/>
        <end position="307"/>
    </location>
</feature>
<evidence type="ECO:0000313" key="9">
    <source>
        <dbReference type="EMBL" id="MBF4695680.1"/>
    </source>
</evidence>
<reference evidence="9 10" key="1">
    <citation type="submission" date="2020-11" db="EMBL/GenBank/DDBJ databases">
        <title>Fusibacter basophilias sp. nov.</title>
        <authorList>
            <person name="Qiu D."/>
        </authorList>
    </citation>
    <scope>NUCLEOTIDE SEQUENCE [LARGE SCALE GENOMIC DNA]</scope>
    <source>
        <strain evidence="9 10">Q10-2</strain>
    </source>
</reference>
<dbReference type="Pfam" id="PF19300">
    <property type="entry name" value="BPD_transp_1_N"/>
    <property type="match status" value="1"/>
</dbReference>
<protein>
    <submittedName>
        <fullName evidence="9">ABC transporter permease</fullName>
    </submittedName>
</protein>
<dbReference type="InterPro" id="IPR000515">
    <property type="entry name" value="MetI-like"/>
</dbReference>
<name>A0ABR9ZYZ2_9FIRM</name>